<name>A0AAV2DQ74_9ROSI</name>
<evidence type="ECO:0000313" key="2">
    <source>
        <dbReference type="Proteomes" id="UP001497516"/>
    </source>
</evidence>
<dbReference type="EMBL" id="OZ034816">
    <property type="protein sequence ID" value="CAL1375700.1"/>
    <property type="molecule type" value="Genomic_DNA"/>
</dbReference>
<keyword evidence="2" id="KW-1185">Reference proteome</keyword>
<protein>
    <submittedName>
        <fullName evidence="1">Uncharacterized protein</fullName>
    </submittedName>
</protein>
<dbReference type="AlphaFoldDB" id="A0AAV2DQ74"/>
<proteinExistence type="predicted"/>
<accession>A0AAV2DQ74</accession>
<organism evidence="1 2">
    <name type="scientific">Linum trigynum</name>
    <dbReference type="NCBI Taxonomy" id="586398"/>
    <lineage>
        <taxon>Eukaryota</taxon>
        <taxon>Viridiplantae</taxon>
        <taxon>Streptophyta</taxon>
        <taxon>Embryophyta</taxon>
        <taxon>Tracheophyta</taxon>
        <taxon>Spermatophyta</taxon>
        <taxon>Magnoliopsida</taxon>
        <taxon>eudicotyledons</taxon>
        <taxon>Gunneridae</taxon>
        <taxon>Pentapetalae</taxon>
        <taxon>rosids</taxon>
        <taxon>fabids</taxon>
        <taxon>Malpighiales</taxon>
        <taxon>Linaceae</taxon>
        <taxon>Linum</taxon>
    </lineage>
</organism>
<reference evidence="1 2" key="1">
    <citation type="submission" date="2024-04" db="EMBL/GenBank/DDBJ databases">
        <authorList>
            <person name="Fracassetti M."/>
        </authorList>
    </citation>
    <scope>NUCLEOTIDE SEQUENCE [LARGE SCALE GENOMIC DNA]</scope>
</reference>
<dbReference type="Proteomes" id="UP001497516">
    <property type="component" value="Chromosome 3"/>
</dbReference>
<gene>
    <name evidence="1" type="ORF">LTRI10_LOCUS17482</name>
</gene>
<evidence type="ECO:0000313" key="1">
    <source>
        <dbReference type="EMBL" id="CAL1375700.1"/>
    </source>
</evidence>
<sequence>MTRTKNPNRRASKHKEPITYSSRQVQVGSGRLLSEWKNEWQGASYFSSRIVQFVKSIIEDDNNLLLDELAEHAVDNHEGLARGYTQHEQSSSHA</sequence>